<dbReference type="OrthoDB" id="153872at2759"/>
<proteinExistence type="inferred from homology"/>
<evidence type="ECO:0000256" key="3">
    <source>
        <dbReference type="ARBA" id="ARBA00023015"/>
    </source>
</evidence>
<dbReference type="WBParaSite" id="GPUH_0002484401-mRNA-1">
    <property type="protein sequence ID" value="GPUH_0002484401-mRNA-1"/>
    <property type="gene ID" value="GPUH_0002484401"/>
</dbReference>
<organism evidence="9">
    <name type="scientific">Gongylonema pulchrum</name>
    <dbReference type="NCBI Taxonomy" id="637853"/>
    <lineage>
        <taxon>Eukaryota</taxon>
        <taxon>Metazoa</taxon>
        <taxon>Ecdysozoa</taxon>
        <taxon>Nematoda</taxon>
        <taxon>Chromadorea</taxon>
        <taxon>Rhabditida</taxon>
        <taxon>Spirurina</taxon>
        <taxon>Spiruromorpha</taxon>
        <taxon>Spiruroidea</taxon>
        <taxon>Gongylonematidae</taxon>
        <taxon>Gongylonema</taxon>
    </lineage>
</organism>
<dbReference type="GO" id="GO:0051123">
    <property type="term" value="P:RNA polymerase II preinitiation complex assembly"/>
    <property type="evidence" value="ECO:0007669"/>
    <property type="project" value="TreeGrafter"/>
</dbReference>
<reference evidence="9" key="1">
    <citation type="submission" date="2016-06" db="UniProtKB">
        <authorList>
            <consortium name="WormBaseParasite"/>
        </authorList>
    </citation>
    <scope>IDENTIFICATION</scope>
</reference>
<dbReference type="PANTHER" id="PTHR12228">
    <property type="entry name" value="TRANSCRIPTION INITIATION FACTOR TFIID 55 KD SUBUNIT-RELATED"/>
    <property type="match status" value="1"/>
</dbReference>
<evidence type="ECO:0000313" key="8">
    <source>
        <dbReference type="Proteomes" id="UP000271098"/>
    </source>
</evidence>
<evidence type="ECO:0000256" key="2">
    <source>
        <dbReference type="ARBA" id="ARBA00009368"/>
    </source>
</evidence>
<dbReference type="CDD" id="cd08047">
    <property type="entry name" value="TAF7"/>
    <property type="match status" value="1"/>
</dbReference>
<gene>
    <name evidence="7" type="ORF">GPUH_LOCUS24815</name>
</gene>
<comment type="similarity">
    <text evidence="2">Belongs to the TAF7 family.</text>
</comment>
<evidence type="ECO:0000256" key="5">
    <source>
        <dbReference type="ARBA" id="ARBA00023242"/>
    </source>
</evidence>
<evidence type="ECO:0000313" key="9">
    <source>
        <dbReference type="WBParaSite" id="GPUH_0002484401-mRNA-1"/>
    </source>
</evidence>
<dbReference type="AlphaFoldDB" id="A0A183EV23"/>
<dbReference type="InterPro" id="IPR006751">
    <property type="entry name" value="TAFII55_prot_cons_reg"/>
</dbReference>
<evidence type="ECO:0000259" key="6">
    <source>
        <dbReference type="SMART" id="SM01370"/>
    </source>
</evidence>
<name>A0A183EV23_9BILA</name>
<keyword evidence="5" id="KW-0539">Nucleus</keyword>
<accession>A0A183EV23</accession>
<dbReference type="GO" id="GO:0016251">
    <property type="term" value="F:RNA polymerase II general transcription initiation factor activity"/>
    <property type="evidence" value="ECO:0007669"/>
    <property type="project" value="TreeGrafter"/>
</dbReference>
<evidence type="ECO:0000313" key="7">
    <source>
        <dbReference type="EMBL" id="VDN43365.1"/>
    </source>
</evidence>
<dbReference type="EMBL" id="UYRT01102619">
    <property type="protein sequence ID" value="VDN43365.1"/>
    <property type="molecule type" value="Genomic_DNA"/>
</dbReference>
<dbReference type="GO" id="GO:0005669">
    <property type="term" value="C:transcription factor TFIID complex"/>
    <property type="evidence" value="ECO:0007669"/>
    <property type="project" value="InterPro"/>
</dbReference>
<dbReference type="Pfam" id="PF04658">
    <property type="entry name" value="TAFII55_N"/>
    <property type="match status" value="2"/>
</dbReference>
<feature type="domain" description="TAFII55 protein conserved region" evidence="6">
    <location>
        <begin position="1"/>
        <end position="169"/>
    </location>
</feature>
<keyword evidence="3" id="KW-0805">Transcription regulation</keyword>
<dbReference type="SMART" id="SM01370">
    <property type="entry name" value="TAFII55_N"/>
    <property type="match status" value="1"/>
</dbReference>
<dbReference type="Proteomes" id="UP000271098">
    <property type="component" value="Unassembled WGS sequence"/>
</dbReference>
<keyword evidence="8" id="KW-1185">Reference proteome</keyword>
<evidence type="ECO:0000256" key="1">
    <source>
        <dbReference type="ARBA" id="ARBA00004123"/>
    </source>
</evidence>
<protein>
    <submittedName>
        <fullName evidence="9">TAFII55_N domain-containing protein</fullName>
    </submittedName>
</protein>
<dbReference type="PANTHER" id="PTHR12228:SF0">
    <property type="entry name" value="TATA-BOX BINDING PROTEIN ASSOCIATED FACTOR 7"/>
    <property type="match status" value="1"/>
</dbReference>
<sequence>MRHVGIRFQQQVMSAKLYDLPCIVEVMKTVDKKNVYKVTDLSQILICSHDVEPFTSASSSPRSDISKIKRDKVMKTVDKKNVYKVTDLSQILICSHDVEPFTSASSSPRSDISKIKRDKVWQWPHGLTPPMKSVRKRRFRKTKKKKYLDAPDIERELKRLLRADIEATSSRWEVCLF</sequence>
<dbReference type="InterPro" id="IPR037817">
    <property type="entry name" value="TAF7"/>
</dbReference>
<evidence type="ECO:0000256" key="4">
    <source>
        <dbReference type="ARBA" id="ARBA00023163"/>
    </source>
</evidence>
<keyword evidence="4" id="KW-0804">Transcription</keyword>
<comment type="subcellular location">
    <subcellularLocation>
        <location evidence="1">Nucleus</location>
    </subcellularLocation>
</comment>
<reference evidence="7 8" key="2">
    <citation type="submission" date="2018-11" db="EMBL/GenBank/DDBJ databases">
        <authorList>
            <consortium name="Pathogen Informatics"/>
        </authorList>
    </citation>
    <scope>NUCLEOTIDE SEQUENCE [LARGE SCALE GENOMIC DNA]</scope>
</reference>